<dbReference type="InterPro" id="IPR010071">
    <property type="entry name" value="AA_adenyl_dom"/>
</dbReference>
<dbReference type="InterPro" id="IPR020845">
    <property type="entry name" value="AMP-binding_CS"/>
</dbReference>
<dbReference type="InterPro" id="IPR029058">
    <property type="entry name" value="AB_hydrolase_fold"/>
</dbReference>
<evidence type="ECO:0000313" key="5">
    <source>
        <dbReference type="Proteomes" id="UP001652503"/>
    </source>
</evidence>
<dbReference type="Gene3D" id="3.30.559.10">
    <property type="entry name" value="Chloramphenicol acetyltransferase-like domain"/>
    <property type="match status" value="1"/>
</dbReference>
<dbReference type="InterPro" id="IPR036736">
    <property type="entry name" value="ACP-like_sf"/>
</dbReference>
<dbReference type="Gene3D" id="3.30.559.30">
    <property type="entry name" value="Nonribosomal peptide synthetase, condensation domain"/>
    <property type="match status" value="1"/>
</dbReference>
<dbReference type="InterPro" id="IPR009081">
    <property type="entry name" value="PP-bd_ACP"/>
</dbReference>
<proteinExistence type="predicted"/>
<dbReference type="SMART" id="SM00823">
    <property type="entry name" value="PKS_PP"/>
    <property type="match status" value="1"/>
</dbReference>
<dbReference type="Proteomes" id="UP001652503">
    <property type="component" value="Unassembled WGS sequence"/>
</dbReference>
<dbReference type="SUPFAM" id="SSF56801">
    <property type="entry name" value="Acetyl-CoA synthetase-like"/>
    <property type="match status" value="1"/>
</dbReference>
<sequence length="1295" mass="140825">MTPMQSWMLLESNGAGRPWLNLEQVVVHLEDRPWPPEAMANAWRTVASLHPALRTRVDWRDQPRPVQTVGYAPDVSFEARDLRATAPDGQDGALESFLDEDRRRGVDPAAGQAWRVTLIRLAPARHVLVWTVHHALIDGRSMAIVLEDVFSILDTGAPVSAEMPAQTYLDLCDRIGDPPSAEAESFLARHLDRFEPPGLFPHRDEGRGERRKRLLSRHLDEATTAALHDAAQRAGGTLNTLVQVAWGLVLARWHDHDDIVFGATRSGRKVLSRAERAVGCFINTLPMRMRIGHEATLASLVQAMRRDTLALHPFEQVSAGEIRRICGMRGSEPLFESVVMFERGSLEGLLRATGPAWSKRRIDLREEGDMPLSIAVYADAAMRIDLEFDPELVSEDKGARMLTHLCNLLSTLATADPDTPVHALEMMDADERAALIALGTPEHTVGEPFDLVDRFRATVARAPDAIAVEAAGMADDRLSYGALEARSDRLAALLQSEGAGPGEIVAIKLGRSPDYVVALIAVLKTGAAFLPVDPAYPEAVIAHMLGDSAARLIVTDDAAFAVPGARVIRPDADPGDRTLSPLRRDPNGRAYVIYTSGSTGLPKGVVIPDRALAGHVDAVTRLYRLTPDDRVFQFLSLSFDFSLEEIIPTLLSGATLVLRSDAAADSARTFLDEIASQRVTTVYLPTAFFHVLVDFMSSGGLRMPPGVRTMNIGGERVDPRVLREWLRIEPEIETLNGYGPTETTITCTVFRAGPDLPEGEIPIGSATDHTCLYVAAKDGSLAPRGAIGELWIGGVGVGDGYLGLPDRTALSFLPDHFRGKGRVYRSGDRASWRPDGDLNFLGRKDRQVKLRGVRIDLGQIERALERSRPDLQVLAAVRDPNTPKARLLAWAMAPDGAAPVDIEALNRAARSDLPAAMRPQIIAVSSFPRTARGKIDLAALPEPEHHPPRVEDDTPMSELETRIAALFTQTLGGTPIGAQDDFYELGGHSLLAASLVGRIETELGAKISVLELRKNPTPRGLAEVIRRGSSGPRNIFPIQPLGSRPPLFAVHILGGVDGDYYTGLAEQLGPDQPVLGLSIGVQARDKPTGIENTAERYLEEIQEFHPEGPINLAAVSLGAYFAWELARRLRAAGREVGLLVLFDAAGPGGRGNVSGLARVRANLRTIRHRGYGAIPAAIANRLEDLRFRRIASRRKHRASAGEHMELVTGVDFIVANQMAVDAYVPQPIDVPLTIFRSQENFFDSEACIRSGLGWQRVAQGGYEVIDVPGGHLTMLDPPHVTILAGHIARALSKGG</sequence>
<dbReference type="InterPro" id="IPR001031">
    <property type="entry name" value="Thioesterase"/>
</dbReference>
<evidence type="ECO:0000256" key="1">
    <source>
        <dbReference type="ARBA" id="ARBA00022450"/>
    </source>
</evidence>
<organism evidence="4 5">
    <name type="scientific">Albidovulum sediminicola</name>
    <dbReference type="NCBI Taxonomy" id="2984331"/>
    <lineage>
        <taxon>Bacteria</taxon>
        <taxon>Pseudomonadati</taxon>
        <taxon>Pseudomonadota</taxon>
        <taxon>Alphaproteobacteria</taxon>
        <taxon>Rhodobacterales</taxon>
        <taxon>Paracoccaceae</taxon>
        <taxon>Albidovulum</taxon>
    </lineage>
</organism>
<feature type="domain" description="Carrier" evidence="3">
    <location>
        <begin position="954"/>
        <end position="1029"/>
    </location>
</feature>
<gene>
    <name evidence="4" type="ORF">OE647_08375</name>
</gene>
<dbReference type="PROSITE" id="PS50075">
    <property type="entry name" value="CARRIER"/>
    <property type="match status" value="1"/>
</dbReference>
<dbReference type="RefSeq" id="WP_263721268.1">
    <property type="nucleotide sequence ID" value="NZ_JAOWLA010000006.1"/>
</dbReference>
<dbReference type="SUPFAM" id="SSF53474">
    <property type="entry name" value="alpha/beta-Hydrolases"/>
    <property type="match status" value="1"/>
</dbReference>
<dbReference type="Pfam" id="PF00501">
    <property type="entry name" value="AMP-binding"/>
    <property type="match status" value="1"/>
</dbReference>
<dbReference type="InterPro" id="IPR001242">
    <property type="entry name" value="Condensation_dom"/>
</dbReference>
<comment type="caution">
    <text evidence="4">The sequence shown here is derived from an EMBL/GenBank/DDBJ whole genome shotgun (WGS) entry which is preliminary data.</text>
</comment>
<dbReference type="CDD" id="cd05930">
    <property type="entry name" value="A_NRPS"/>
    <property type="match status" value="1"/>
</dbReference>
<dbReference type="EMBL" id="JAOWLA010000006">
    <property type="protein sequence ID" value="MCV2864752.1"/>
    <property type="molecule type" value="Genomic_DNA"/>
</dbReference>
<dbReference type="InterPro" id="IPR020806">
    <property type="entry name" value="PKS_PP-bd"/>
</dbReference>
<evidence type="ECO:0000259" key="3">
    <source>
        <dbReference type="PROSITE" id="PS50075"/>
    </source>
</evidence>
<dbReference type="InterPro" id="IPR042099">
    <property type="entry name" value="ANL_N_sf"/>
</dbReference>
<protein>
    <submittedName>
        <fullName evidence="4">Amino acid adenylation domain-containing protein</fullName>
    </submittedName>
</protein>
<dbReference type="InterPro" id="IPR045851">
    <property type="entry name" value="AMP-bd_C_sf"/>
</dbReference>
<dbReference type="InterPro" id="IPR000873">
    <property type="entry name" value="AMP-dep_synth/lig_dom"/>
</dbReference>
<dbReference type="Gene3D" id="1.10.1200.10">
    <property type="entry name" value="ACP-like"/>
    <property type="match status" value="1"/>
</dbReference>
<dbReference type="PROSITE" id="PS00455">
    <property type="entry name" value="AMP_BINDING"/>
    <property type="match status" value="1"/>
</dbReference>
<dbReference type="Pfam" id="PF00975">
    <property type="entry name" value="Thioesterase"/>
    <property type="match status" value="1"/>
</dbReference>
<dbReference type="Pfam" id="PF00550">
    <property type="entry name" value="PP-binding"/>
    <property type="match status" value="1"/>
</dbReference>
<accession>A0ABT2Z0U6</accession>
<dbReference type="Pfam" id="PF00668">
    <property type="entry name" value="Condensation"/>
    <property type="match status" value="1"/>
</dbReference>
<evidence type="ECO:0000313" key="4">
    <source>
        <dbReference type="EMBL" id="MCV2864752.1"/>
    </source>
</evidence>
<dbReference type="SUPFAM" id="SSF47336">
    <property type="entry name" value="ACP-like"/>
    <property type="match status" value="1"/>
</dbReference>
<keyword evidence="2" id="KW-0597">Phosphoprotein</keyword>
<dbReference type="Gene3D" id="3.40.50.12780">
    <property type="entry name" value="N-terminal domain of ligase-like"/>
    <property type="match status" value="1"/>
</dbReference>
<dbReference type="PANTHER" id="PTHR45527:SF1">
    <property type="entry name" value="FATTY ACID SYNTHASE"/>
    <property type="match status" value="1"/>
</dbReference>
<dbReference type="PANTHER" id="PTHR45527">
    <property type="entry name" value="NONRIBOSOMAL PEPTIDE SYNTHETASE"/>
    <property type="match status" value="1"/>
</dbReference>
<dbReference type="Gene3D" id="3.30.300.30">
    <property type="match status" value="1"/>
</dbReference>
<evidence type="ECO:0000256" key="2">
    <source>
        <dbReference type="ARBA" id="ARBA00022553"/>
    </source>
</evidence>
<keyword evidence="1" id="KW-0596">Phosphopantetheine</keyword>
<dbReference type="SUPFAM" id="SSF52777">
    <property type="entry name" value="CoA-dependent acyltransferases"/>
    <property type="match status" value="2"/>
</dbReference>
<keyword evidence="5" id="KW-1185">Reference proteome</keyword>
<dbReference type="NCBIfam" id="TIGR01733">
    <property type="entry name" value="AA-adenyl-dom"/>
    <property type="match status" value="1"/>
</dbReference>
<reference evidence="4 5" key="1">
    <citation type="submission" date="2022-10" db="EMBL/GenBank/DDBJ databases">
        <title>Defluviimonas sp. nov., isolated from ocean surface water.</title>
        <authorList>
            <person name="He W."/>
            <person name="Wang L."/>
            <person name="Zhang D.-F."/>
        </authorList>
    </citation>
    <scope>NUCLEOTIDE SEQUENCE [LARGE SCALE GENOMIC DNA]</scope>
    <source>
        <strain evidence="4 5">WL0075</strain>
    </source>
</reference>
<dbReference type="Gene3D" id="3.40.50.1820">
    <property type="entry name" value="alpha/beta hydrolase"/>
    <property type="match status" value="1"/>
</dbReference>
<dbReference type="InterPro" id="IPR023213">
    <property type="entry name" value="CAT-like_dom_sf"/>
</dbReference>
<name>A0ABT2Z0U6_9RHOB</name>